<evidence type="ECO:0000313" key="12">
    <source>
        <dbReference type="Proteomes" id="UP001597307"/>
    </source>
</evidence>
<evidence type="ECO:0000256" key="7">
    <source>
        <dbReference type="PROSITE-ProRule" id="PRU10141"/>
    </source>
</evidence>
<keyword evidence="9" id="KW-1133">Transmembrane helix</keyword>
<comment type="similarity">
    <text evidence="1">Belongs to the protein kinase superfamily. NEK Ser/Thr protein kinase family. NIMA subfamily.</text>
</comment>
<keyword evidence="9" id="KW-0812">Transmembrane</keyword>
<evidence type="ECO:0000259" key="10">
    <source>
        <dbReference type="PROSITE" id="PS50011"/>
    </source>
</evidence>
<dbReference type="Gene3D" id="3.30.200.20">
    <property type="entry name" value="Phosphorylase Kinase, domain 1"/>
    <property type="match status" value="1"/>
</dbReference>
<dbReference type="Proteomes" id="UP001597307">
    <property type="component" value="Unassembled WGS sequence"/>
</dbReference>
<proteinExistence type="inferred from homology"/>
<evidence type="ECO:0000256" key="4">
    <source>
        <dbReference type="ARBA" id="ARBA00022741"/>
    </source>
</evidence>
<dbReference type="PANTHER" id="PTHR43671">
    <property type="entry name" value="SERINE/THREONINE-PROTEIN KINASE NEK"/>
    <property type="match status" value="1"/>
</dbReference>
<dbReference type="PROSITE" id="PS00107">
    <property type="entry name" value="PROTEIN_KINASE_ATP"/>
    <property type="match status" value="1"/>
</dbReference>
<evidence type="ECO:0000256" key="8">
    <source>
        <dbReference type="SAM" id="MobiDB-lite"/>
    </source>
</evidence>
<feature type="compositionally biased region" description="Polar residues" evidence="8">
    <location>
        <begin position="318"/>
        <end position="327"/>
    </location>
</feature>
<accession>A0ABW4Q868</accession>
<evidence type="ECO:0000256" key="2">
    <source>
        <dbReference type="ARBA" id="ARBA00012513"/>
    </source>
</evidence>
<feature type="compositionally biased region" description="Basic residues" evidence="8">
    <location>
        <begin position="296"/>
        <end position="312"/>
    </location>
</feature>
<dbReference type="CDD" id="cd14014">
    <property type="entry name" value="STKc_PknB_like"/>
    <property type="match status" value="1"/>
</dbReference>
<evidence type="ECO:0000256" key="3">
    <source>
        <dbReference type="ARBA" id="ARBA00022679"/>
    </source>
</evidence>
<evidence type="ECO:0000256" key="5">
    <source>
        <dbReference type="ARBA" id="ARBA00022777"/>
    </source>
</evidence>
<evidence type="ECO:0000256" key="1">
    <source>
        <dbReference type="ARBA" id="ARBA00010886"/>
    </source>
</evidence>
<keyword evidence="4 7" id="KW-0547">Nucleotide-binding</keyword>
<evidence type="ECO:0000256" key="9">
    <source>
        <dbReference type="SAM" id="Phobius"/>
    </source>
</evidence>
<dbReference type="RefSeq" id="WP_343878466.1">
    <property type="nucleotide sequence ID" value="NZ_BAAAIJ010000019.1"/>
</dbReference>
<dbReference type="InterPro" id="IPR050660">
    <property type="entry name" value="NEK_Ser/Thr_kinase"/>
</dbReference>
<evidence type="ECO:0000313" key="11">
    <source>
        <dbReference type="EMBL" id="MFD1846887.1"/>
    </source>
</evidence>
<dbReference type="Gene3D" id="1.10.510.10">
    <property type="entry name" value="Transferase(Phosphotransferase) domain 1"/>
    <property type="match status" value="1"/>
</dbReference>
<gene>
    <name evidence="11" type="ORF">ACFSFX_09785</name>
</gene>
<keyword evidence="6 7" id="KW-0067">ATP-binding</keyword>
<protein>
    <recommendedName>
        <fullName evidence="2">non-specific serine/threonine protein kinase</fullName>
        <ecNumber evidence="2">2.7.11.1</ecNumber>
    </recommendedName>
</protein>
<keyword evidence="5 11" id="KW-0418">Kinase</keyword>
<feature type="binding site" evidence="7">
    <location>
        <position position="51"/>
    </location>
    <ligand>
        <name>ATP</name>
        <dbReference type="ChEBI" id="CHEBI:30616"/>
    </ligand>
</feature>
<feature type="compositionally biased region" description="Polar residues" evidence="8">
    <location>
        <begin position="393"/>
        <end position="411"/>
    </location>
</feature>
<sequence>MDSTTGGDGPEEPISAPPQLAGYQCERLLGRGSSANVWLIRNDSRDFFALKVLCPTRADHRRSDAVGGEERFLTRFPHEHLVTLHEVIHTDQGVGLRMEYAAGGSLLNLVSARGPLPPGEVVTVLTPLAQVLAYLHNLGAVHGDVSPGNILFTEVGKPLLADFGVGRLLGEARPRAGGTPGFQEMPQDPDRLNTEADIYALAAVGWFALTGRVPGPASQRPPLSLLVPEAPEDLVDLVNWGLEGEPGERPTASEFARAVERTTQAEPLDLVAAVHPDVLPHLMTRRSTTGSANPPTRRRGLASRHRPTKHRPGDRQSGGHQPGNQRPANRRIHRWSRRPARLAGLAVAALAMVALSVCGALLAGTLWGSGGPGPGELDGSGPSSTPLRPGETAPTTESSPPQEATRSTVTAPSAGVPSGALVDADPLTVLPLLSRLREQAFETADAELLQLVNVPSSAAMAADEDAVLELKGRGHILSGLTIDLTDLAPVELPSGATAGTDGASPGGQVAAVAATATTSGFDEVAPSGSVYRTEASPVTQQLVFVLQRTGEHWRIAAVHEH</sequence>
<keyword evidence="3 11" id="KW-0808">Transferase</keyword>
<comment type="caution">
    <text evidence="11">The sequence shown here is derived from an EMBL/GenBank/DDBJ whole genome shotgun (WGS) entry which is preliminary data.</text>
</comment>
<dbReference type="GO" id="GO:0004674">
    <property type="term" value="F:protein serine/threonine kinase activity"/>
    <property type="evidence" value="ECO:0007669"/>
    <property type="project" value="UniProtKB-EC"/>
</dbReference>
<dbReference type="InterPro" id="IPR000719">
    <property type="entry name" value="Prot_kinase_dom"/>
</dbReference>
<dbReference type="Pfam" id="PF00069">
    <property type="entry name" value="Pkinase"/>
    <property type="match status" value="1"/>
</dbReference>
<feature type="transmembrane region" description="Helical" evidence="9">
    <location>
        <begin position="340"/>
        <end position="367"/>
    </location>
</feature>
<dbReference type="EC" id="2.7.11.1" evidence="2"/>
<dbReference type="EMBL" id="JBHUGA010000032">
    <property type="protein sequence ID" value="MFD1846887.1"/>
    <property type="molecule type" value="Genomic_DNA"/>
</dbReference>
<feature type="region of interest" description="Disordered" evidence="8">
    <location>
        <begin position="282"/>
        <end position="335"/>
    </location>
</feature>
<organism evidence="11 12">
    <name type="scientific">Arthrobacter flavus</name>
    <dbReference type="NCBI Taxonomy" id="95172"/>
    <lineage>
        <taxon>Bacteria</taxon>
        <taxon>Bacillati</taxon>
        <taxon>Actinomycetota</taxon>
        <taxon>Actinomycetes</taxon>
        <taxon>Micrococcales</taxon>
        <taxon>Micrococcaceae</taxon>
        <taxon>Arthrobacter</taxon>
    </lineage>
</organism>
<feature type="compositionally biased region" description="Polar residues" evidence="8">
    <location>
        <begin position="285"/>
        <end position="294"/>
    </location>
</feature>
<dbReference type="InterPro" id="IPR011009">
    <property type="entry name" value="Kinase-like_dom_sf"/>
</dbReference>
<name>A0ABW4Q868_9MICC</name>
<reference evidence="12" key="1">
    <citation type="journal article" date="2019" name="Int. J. Syst. Evol. Microbiol.">
        <title>The Global Catalogue of Microorganisms (GCM) 10K type strain sequencing project: providing services to taxonomists for standard genome sequencing and annotation.</title>
        <authorList>
            <consortium name="The Broad Institute Genomics Platform"/>
            <consortium name="The Broad Institute Genome Sequencing Center for Infectious Disease"/>
            <person name="Wu L."/>
            <person name="Ma J."/>
        </authorList>
    </citation>
    <scope>NUCLEOTIDE SEQUENCE [LARGE SCALE GENOMIC DNA]</scope>
    <source>
        <strain evidence="12">JCM 11496</strain>
    </source>
</reference>
<feature type="region of interest" description="Disordered" evidence="8">
    <location>
        <begin position="372"/>
        <end position="420"/>
    </location>
</feature>
<keyword evidence="12" id="KW-1185">Reference proteome</keyword>
<dbReference type="PANTHER" id="PTHR43671:SF13">
    <property type="entry name" value="SERINE_THREONINE-PROTEIN KINASE NEK2"/>
    <property type="match status" value="1"/>
</dbReference>
<dbReference type="SUPFAM" id="SSF56112">
    <property type="entry name" value="Protein kinase-like (PK-like)"/>
    <property type="match status" value="1"/>
</dbReference>
<feature type="domain" description="Protein kinase" evidence="10">
    <location>
        <begin position="23"/>
        <end position="278"/>
    </location>
</feature>
<dbReference type="PROSITE" id="PS50011">
    <property type="entry name" value="PROTEIN_KINASE_DOM"/>
    <property type="match status" value="1"/>
</dbReference>
<keyword evidence="9" id="KW-0472">Membrane</keyword>
<dbReference type="InterPro" id="IPR017441">
    <property type="entry name" value="Protein_kinase_ATP_BS"/>
</dbReference>
<evidence type="ECO:0000256" key="6">
    <source>
        <dbReference type="ARBA" id="ARBA00022840"/>
    </source>
</evidence>